<dbReference type="EMBL" id="LFMY01000004">
    <property type="protein sequence ID" value="OKL60969.1"/>
    <property type="molecule type" value="Genomic_DNA"/>
</dbReference>
<reference evidence="1 2" key="1">
    <citation type="submission" date="2015-06" db="EMBL/GenBank/DDBJ databases">
        <title>Talaromyces atroroseus IBT 11181 draft genome.</title>
        <authorList>
            <person name="Rasmussen K.B."/>
            <person name="Rasmussen S."/>
            <person name="Petersen B."/>
            <person name="Sicheritz-Ponten T."/>
            <person name="Mortensen U.H."/>
            <person name="Thrane U."/>
        </authorList>
    </citation>
    <scope>NUCLEOTIDE SEQUENCE [LARGE SCALE GENOMIC DNA]</scope>
    <source>
        <strain evidence="1 2">IBT 11181</strain>
    </source>
</reference>
<evidence type="ECO:0008006" key="3">
    <source>
        <dbReference type="Google" id="ProtNLM"/>
    </source>
</evidence>
<gene>
    <name evidence="1" type="ORF">UA08_03689</name>
</gene>
<sequence>MIAPLTPGEHTFTREQISRVLDEGRFRPRDGIEGKPGEFISKSLSMDRDYVNNKTHVYSPNEVQKRAEQLCEDYSATVEEPLNHWGRLDASFSELITCNFMAFETQKTSESIIEDVYNLLSRLPATPVPVDTRINLAELDGEYFSHRPEKSDSLDASDINEGHKWENSRVTTAVSTNVIRVAIELTKTSVGNGNIGLFIDLVADLLTIVSTELANTTAAGDSDCHKYFLIQAFLWTTWQRVVMLYFWWILKLILDWGYDYDNDEKMIGLKRVLNVRARSPEMQFGFSNTPYMCPWAFELLCSDRVAILQDFRVFHARFNAIFTDRPPRCRQIGQNGAKIDLTCDGSSPEACHRFQSMKVEDQSAHVSNCGGNCAVISWDEISYKSVERGGRAVSLKQTNERFLRYCPASKTTLVISHVWSHGQGGRPEDGFNYCLHQRYAAISQALGCDSYWMDTPCIPDDYGLRNEAIANINRVFSESKATLICDRDLMDIDVSNLTVSLRESILATLLVCDWNVRSWTLLEGMRGRRNVHILCRNNRTVSLSECLDVLLHEGRLDFIYLLLAAQQFIPYFGQDSSWDNEADPSTRSQIERMKTRGIKGRVTVEVGSCLLSHRHASRPGDEVVIWSLLISDSVHRTAVNLWQSLEGQMVQTGFLMSSLPRIKGHKGLGWAPSRPNFPPHTTSSPADPEHEGVAPLTQRIFPSTGYGTSSALITPKGLDGPWHVFEIEDLNARQWLRKIKKKIQKEFQMRAEIREGVPPAILTRLREQNVKKRVALIQPAFEHVVFASGALWEDMARSSGPYFAVVSSSDGIEWEWKEVIRIESATTLIMRTEQLLLV</sequence>
<dbReference type="GeneID" id="31003444"/>
<proteinExistence type="predicted"/>
<dbReference type="STRING" id="1441469.A0A225AZ25"/>
<dbReference type="Proteomes" id="UP000214365">
    <property type="component" value="Unassembled WGS sequence"/>
</dbReference>
<protein>
    <recommendedName>
        <fullName evidence="3">Heterokaryon incompatibility domain-containing protein</fullName>
    </recommendedName>
</protein>
<organism evidence="1 2">
    <name type="scientific">Talaromyces atroroseus</name>
    <dbReference type="NCBI Taxonomy" id="1441469"/>
    <lineage>
        <taxon>Eukaryota</taxon>
        <taxon>Fungi</taxon>
        <taxon>Dikarya</taxon>
        <taxon>Ascomycota</taxon>
        <taxon>Pezizomycotina</taxon>
        <taxon>Eurotiomycetes</taxon>
        <taxon>Eurotiomycetidae</taxon>
        <taxon>Eurotiales</taxon>
        <taxon>Trichocomaceae</taxon>
        <taxon>Talaromyces</taxon>
        <taxon>Talaromyces sect. Trachyspermi</taxon>
    </lineage>
</organism>
<dbReference type="AlphaFoldDB" id="A0A225AZ25"/>
<dbReference type="RefSeq" id="XP_020121090.1">
    <property type="nucleotide sequence ID" value="XM_020266017.1"/>
</dbReference>
<name>A0A225AZ25_TALAT</name>
<keyword evidence="2" id="KW-1185">Reference proteome</keyword>
<dbReference type="PANTHER" id="PTHR39596">
    <property type="match status" value="1"/>
</dbReference>
<dbReference type="PANTHER" id="PTHR39596:SF4">
    <property type="entry name" value="HET DOMAIN PROTEIN (AFU_ORTHOLOGUE AFUA_3G03140)-RELATED"/>
    <property type="match status" value="1"/>
</dbReference>
<evidence type="ECO:0000313" key="1">
    <source>
        <dbReference type="EMBL" id="OKL60969.1"/>
    </source>
</evidence>
<accession>A0A225AZ25</accession>
<evidence type="ECO:0000313" key="2">
    <source>
        <dbReference type="Proteomes" id="UP000214365"/>
    </source>
</evidence>
<dbReference type="OrthoDB" id="4227248at2759"/>
<comment type="caution">
    <text evidence="1">The sequence shown here is derived from an EMBL/GenBank/DDBJ whole genome shotgun (WGS) entry which is preliminary data.</text>
</comment>